<feature type="domain" description="Rhamnogalacturonase A/B/Epimerase-like pectate lyase" evidence="1">
    <location>
        <begin position="87"/>
        <end position="141"/>
    </location>
</feature>
<dbReference type="SUPFAM" id="SSF51126">
    <property type="entry name" value="Pectin lyase-like"/>
    <property type="match status" value="1"/>
</dbReference>
<reference evidence="2 3" key="1">
    <citation type="journal article" date="2013" name="Mar. Genomics">
        <title>Expression of sulfatases in Rhodopirellula baltica and the diversity of sulfatases in the genus Rhodopirellula.</title>
        <authorList>
            <person name="Wegner C.E."/>
            <person name="Richter-Heitmann T."/>
            <person name="Klindworth A."/>
            <person name="Klockow C."/>
            <person name="Richter M."/>
            <person name="Achstetter T."/>
            <person name="Glockner F.O."/>
            <person name="Harder J."/>
        </authorList>
    </citation>
    <scope>NUCLEOTIDE SEQUENCE [LARGE SCALE GENOMIC DNA]</scope>
    <source>
        <strain evidence="2 3">SM1</strain>
    </source>
</reference>
<dbReference type="Proteomes" id="UP000011991">
    <property type="component" value="Unassembled WGS sequence"/>
</dbReference>
<dbReference type="InterPro" id="IPR051801">
    <property type="entry name" value="GH28_Enzymes"/>
</dbReference>
<dbReference type="InterPro" id="IPR011050">
    <property type="entry name" value="Pectin_lyase_fold/virulence"/>
</dbReference>
<dbReference type="Gene3D" id="2.160.20.10">
    <property type="entry name" value="Single-stranded right-handed beta-helix, Pectin lyase-like"/>
    <property type="match status" value="1"/>
</dbReference>
<accession>M5R8J8</accession>
<keyword evidence="3" id="KW-1185">Reference proteome</keyword>
<protein>
    <submittedName>
        <fullName evidence="2">Glycoside hydrolase family 28</fullName>
    </submittedName>
</protein>
<dbReference type="PANTHER" id="PTHR31339">
    <property type="entry name" value="PECTIN LYASE-RELATED"/>
    <property type="match status" value="1"/>
</dbReference>
<dbReference type="PATRIC" id="fig|1265738.3.peg.7339"/>
<dbReference type="Pfam" id="PF12708">
    <property type="entry name" value="Pect-lyase_RHGA_epim"/>
    <property type="match status" value="1"/>
</dbReference>
<sequence length="189" mass="20165">MQLPSIFVELEADHFQRGHPRLRDTRRPLDRLTTIVSSIVACWLRLCNVSGIVLLFVVCTFTTTSVFGIDNQAIVAAASKASEAKVFNIKNFGAVGDGVAMDTKAVQETIDACHDAGGGVVWVPAGDFQIGTIILKSDVTLSLDYGASLLGSINAADYPTENLSKPREGAAHCLIYAENAKPSPSKGWA</sequence>
<dbReference type="InterPro" id="IPR024535">
    <property type="entry name" value="RHGA/B-epi-like_pectate_lyase"/>
</dbReference>
<dbReference type="GO" id="GO:0016787">
    <property type="term" value="F:hydrolase activity"/>
    <property type="evidence" value="ECO:0007669"/>
    <property type="project" value="UniProtKB-KW"/>
</dbReference>
<dbReference type="AlphaFoldDB" id="M5R8J8"/>
<name>M5R8J8_9BACT</name>
<gene>
    <name evidence="2" type="ORF">RMSM_07358</name>
</gene>
<organism evidence="2 3">
    <name type="scientific">Rhodopirellula maiorica SM1</name>
    <dbReference type="NCBI Taxonomy" id="1265738"/>
    <lineage>
        <taxon>Bacteria</taxon>
        <taxon>Pseudomonadati</taxon>
        <taxon>Planctomycetota</taxon>
        <taxon>Planctomycetia</taxon>
        <taxon>Pirellulales</taxon>
        <taxon>Pirellulaceae</taxon>
        <taxon>Novipirellula</taxon>
    </lineage>
</organism>
<evidence type="ECO:0000313" key="3">
    <source>
        <dbReference type="Proteomes" id="UP000011991"/>
    </source>
</evidence>
<evidence type="ECO:0000313" key="2">
    <source>
        <dbReference type="EMBL" id="EMI15715.1"/>
    </source>
</evidence>
<dbReference type="EMBL" id="ANOG01001047">
    <property type="protein sequence ID" value="EMI15715.1"/>
    <property type="molecule type" value="Genomic_DNA"/>
</dbReference>
<dbReference type="InterPro" id="IPR012334">
    <property type="entry name" value="Pectin_lyas_fold"/>
</dbReference>
<proteinExistence type="predicted"/>
<keyword evidence="2" id="KW-0378">Hydrolase</keyword>
<evidence type="ECO:0000259" key="1">
    <source>
        <dbReference type="Pfam" id="PF12708"/>
    </source>
</evidence>
<comment type="caution">
    <text evidence="2">The sequence shown here is derived from an EMBL/GenBank/DDBJ whole genome shotgun (WGS) entry which is preliminary data.</text>
</comment>